<dbReference type="InterPro" id="IPR037136">
    <property type="entry name" value="RNA3'_phos_cyclase_dom_sf"/>
</dbReference>
<feature type="chain" id="PRO_5021239816" evidence="1">
    <location>
        <begin position="17"/>
        <end position="181"/>
    </location>
</feature>
<dbReference type="InterPro" id="IPR013792">
    <property type="entry name" value="RNA3'P_cycl/enolpyr_Trfase_a/b"/>
</dbReference>
<name>A0A4Y1RLA9_PRUDU</name>
<dbReference type="PANTHER" id="PTHR11096:SF1">
    <property type="entry name" value="RNA 3'-TERMINAL PHOSPHATE CYCLASE-LIKE PROTEIN"/>
    <property type="match status" value="1"/>
</dbReference>
<gene>
    <name evidence="4" type="ORF">Prudu_016314</name>
</gene>
<dbReference type="PANTHER" id="PTHR11096">
    <property type="entry name" value="RNA 3' TERMINAL PHOSPHATE CYCLASE"/>
    <property type="match status" value="1"/>
</dbReference>
<sequence>MYEVALLKLLALVCHGCSFEINDTGNGFKFKPGIVMGGSKLEHDCDVERSIWYFLEPLILLGLFARKPITITLKGTCCSRSLSALPSDVRIFTDHRVGPQAGVSHGYGTSLVAETTSGCHISADTTISHARGEQISEVDSEKKELVPPKDVGLKIASVLLGEIGQGGVVDSNLQNHHTIGQ</sequence>
<dbReference type="Gene3D" id="3.65.10.20">
    <property type="entry name" value="RNA 3'-terminal phosphate cyclase domain"/>
    <property type="match status" value="1"/>
</dbReference>
<feature type="signal peptide" evidence="1">
    <location>
        <begin position="1"/>
        <end position="16"/>
    </location>
</feature>
<evidence type="ECO:0000256" key="1">
    <source>
        <dbReference type="SAM" id="SignalP"/>
    </source>
</evidence>
<accession>A0A4Y1RLA9</accession>
<feature type="domain" description="RNA 3'-terminal phosphate cyclase insert" evidence="3">
    <location>
        <begin position="82"/>
        <end position="163"/>
    </location>
</feature>
<dbReference type="InterPro" id="IPR000228">
    <property type="entry name" value="RNA3'_term_phos_cyc"/>
</dbReference>
<dbReference type="Pfam" id="PF05189">
    <property type="entry name" value="RTC_insert"/>
    <property type="match status" value="1"/>
</dbReference>
<dbReference type="GO" id="GO:0005730">
    <property type="term" value="C:nucleolus"/>
    <property type="evidence" value="ECO:0007669"/>
    <property type="project" value="TreeGrafter"/>
</dbReference>
<dbReference type="SUPFAM" id="SSF55205">
    <property type="entry name" value="EPT/RTPC-like"/>
    <property type="match status" value="1"/>
</dbReference>
<dbReference type="AlphaFoldDB" id="A0A4Y1RLA9"/>
<dbReference type="GO" id="GO:0000479">
    <property type="term" value="P:endonucleolytic cleavage of tricistronic rRNA transcript (SSU-rRNA, 5.8S rRNA, LSU-rRNA)"/>
    <property type="evidence" value="ECO:0007669"/>
    <property type="project" value="TreeGrafter"/>
</dbReference>
<reference evidence="4" key="1">
    <citation type="journal article" date="2019" name="Science">
        <title>Mutation of a bHLH transcription factor allowed almond domestication.</title>
        <authorList>
            <person name="Sanchez-Perez R."/>
            <person name="Pavan S."/>
            <person name="Mazzeo R."/>
            <person name="Moldovan C."/>
            <person name="Aiese Cigliano R."/>
            <person name="Del Cueto J."/>
            <person name="Ricciardi F."/>
            <person name="Lotti C."/>
            <person name="Ricciardi L."/>
            <person name="Dicenta F."/>
            <person name="Lopez-Marques R.L."/>
            <person name="Lindberg Moller B."/>
        </authorList>
    </citation>
    <scope>NUCLEOTIDE SEQUENCE</scope>
</reference>
<keyword evidence="1" id="KW-0732">Signal</keyword>
<organism evidence="4">
    <name type="scientific">Prunus dulcis</name>
    <name type="common">Almond</name>
    <name type="synonym">Amygdalus dulcis</name>
    <dbReference type="NCBI Taxonomy" id="3755"/>
    <lineage>
        <taxon>Eukaryota</taxon>
        <taxon>Viridiplantae</taxon>
        <taxon>Streptophyta</taxon>
        <taxon>Embryophyta</taxon>
        <taxon>Tracheophyta</taxon>
        <taxon>Spermatophyta</taxon>
        <taxon>Magnoliopsida</taxon>
        <taxon>eudicotyledons</taxon>
        <taxon>Gunneridae</taxon>
        <taxon>Pentapetalae</taxon>
        <taxon>rosids</taxon>
        <taxon>fabids</taxon>
        <taxon>Rosales</taxon>
        <taxon>Rosaceae</taxon>
        <taxon>Amygdaloideae</taxon>
        <taxon>Amygdaleae</taxon>
        <taxon>Prunus</taxon>
    </lineage>
</organism>
<proteinExistence type="predicted"/>
<dbReference type="InterPro" id="IPR013791">
    <property type="entry name" value="RNA3'-term_phos_cycl_insert"/>
</dbReference>
<dbReference type="EMBL" id="AP019302">
    <property type="protein sequence ID" value="BBH05034.1"/>
    <property type="molecule type" value="Genomic_DNA"/>
</dbReference>
<evidence type="ECO:0000259" key="3">
    <source>
        <dbReference type="Pfam" id="PF05189"/>
    </source>
</evidence>
<feature type="domain" description="RNA 3'-terminal phosphate cyclase" evidence="2">
    <location>
        <begin position="2"/>
        <end position="76"/>
    </location>
</feature>
<evidence type="ECO:0000259" key="2">
    <source>
        <dbReference type="Pfam" id="PF01137"/>
    </source>
</evidence>
<protein>
    <submittedName>
        <fullName evidence="4">RNA cyclase family protein</fullName>
    </submittedName>
</protein>
<dbReference type="InterPro" id="IPR023797">
    <property type="entry name" value="RNA3'_phos_cyclase_dom"/>
</dbReference>
<dbReference type="GO" id="GO:0004521">
    <property type="term" value="F:RNA endonuclease activity"/>
    <property type="evidence" value="ECO:0007669"/>
    <property type="project" value="TreeGrafter"/>
</dbReference>
<evidence type="ECO:0000313" key="4">
    <source>
        <dbReference type="EMBL" id="BBH05034.1"/>
    </source>
</evidence>
<dbReference type="Pfam" id="PF01137">
    <property type="entry name" value="RTC"/>
    <property type="match status" value="1"/>
</dbReference>